<dbReference type="OrthoDB" id="275278at2759"/>
<dbReference type="InterPro" id="IPR002298">
    <property type="entry name" value="DNA_polymerase_A"/>
</dbReference>
<dbReference type="GO" id="GO:0006261">
    <property type="term" value="P:DNA-templated DNA replication"/>
    <property type="evidence" value="ECO:0007669"/>
    <property type="project" value="InterPro"/>
</dbReference>
<dbReference type="OMA" id="QSNAQEW"/>
<dbReference type="SUPFAM" id="SSF56672">
    <property type="entry name" value="DNA/RNA polymerases"/>
    <property type="match status" value="1"/>
</dbReference>
<protein>
    <submittedName>
        <fullName evidence="5">Ribonuclease H-like domain</fullName>
    </submittedName>
</protein>
<name>A0A0V0QH58_PSEPJ</name>
<dbReference type="CDD" id="cd08640">
    <property type="entry name" value="DNA_pol_A_plastid_like"/>
    <property type="match status" value="1"/>
</dbReference>
<dbReference type="GO" id="GO:0003677">
    <property type="term" value="F:DNA binding"/>
    <property type="evidence" value="ECO:0007669"/>
    <property type="project" value="InterPro"/>
</dbReference>
<evidence type="ECO:0000256" key="2">
    <source>
        <dbReference type="SAM" id="Coils"/>
    </source>
</evidence>
<feature type="region of interest" description="Disordered" evidence="3">
    <location>
        <begin position="1"/>
        <end position="23"/>
    </location>
</feature>
<evidence type="ECO:0000256" key="1">
    <source>
        <dbReference type="ARBA" id="ARBA00022705"/>
    </source>
</evidence>
<dbReference type="Gene3D" id="3.30.420.10">
    <property type="entry name" value="Ribonuclease H-like superfamily/Ribonuclease H"/>
    <property type="match status" value="2"/>
</dbReference>
<evidence type="ECO:0000259" key="4">
    <source>
        <dbReference type="SMART" id="SM00482"/>
    </source>
</evidence>
<dbReference type="Pfam" id="PF01612">
    <property type="entry name" value="DNA_pol_A_exo1"/>
    <property type="match status" value="1"/>
</dbReference>
<sequence>MLQKLAKQTAQHKQKQKFNSKENNVGNFGLGELGIQSNIGGKSSDDFYNKYSKFYNKPMMDVSIPGVTIVRSKQQALDALKILKSLKNRQRNELIHAWDTETIDLDIKNETAVGNGKIICATAFCGPDVDFGNGPRLVIDNFAQNKDLILIFKEYFENENYKKIFHHIGFDRHIFYNHGINVLGIKADTLHMMRLLDPSKGHGEYSLSKISAEFEIDIKNAKQDLINNLEMHYQQFDQFQKQFQTNYIKNGCGFEQIKDIKAYFSESKFEQLKQLEQQGKKSDIIKAVQVVIDQNNSQYEGLKQYKKHLLNKDIKISMKDIFGQKKRLKNGNEGLIYEYPSTLRMHTDEKYIEKWIEYSSLDAEITYFVYGVLQKYLMEEPIEFEDMKNQFELYNRYWNPFGVLLTDIERNGFQVDRKHLEEAKLKATEDLKELEKAFLSWVVKYRPGLQDFNISSMAQLQQLFFAPFTKNTKSPLNKQGNTEDTEERMPDGRKKSVRTEKNELKKVEIFKVKKVNHERSTSEKTFYRHIDMEIEGFGWKPDDLNLSGMPSVDTPNLKKFVGKDPEKDQFGTLLEQYQESFQKKLENELDEDKKKEIEKEKELKEREAKEASIAINNLIKHRTIDTLKSTFIEPLIESLDKDDRVHCSININTETGRLSCKKPNLQNQPALDKDIYKIRQAFIPSPGNKLIVADYGQIELRILAHTTGDISMIDAFEKGGDFHSRTAIGMFQNIREDMENGGVLLEWDKSKGEAPAPLIKDKYANERKKAKTMNFSIAYGKTAFGFAKEWGISLQETEKIIDLWYSDRKQVKEWQDEKKLESLRTQKATTLMGRHRRLQRFYVFEKNGKLNGRMLSQAERIAINSPIQGGAADVVIACMVKVNENKRLKELGWKMLLQIHDEIIMEGPKESADEALQLVIDCMQNPFNQQLKVKLEVDAKLGDSWYECK</sequence>
<dbReference type="Gene3D" id="1.10.150.20">
    <property type="entry name" value="5' to 3' exonuclease, C-terminal subdomain"/>
    <property type="match status" value="1"/>
</dbReference>
<dbReference type="InterPro" id="IPR043502">
    <property type="entry name" value="DNA/RNA_pol_sf"/>
</dbReference>
<feature type="compositionally biased region" description="Basic and acidic residues" evidence="3">
    <location>
        <begin position="487"/>
        <end position="498"/>
    </location>
</feature>
<dbReference type="Proteomes" id="UP000054937">
    <property type="component" value="Unassembled WGS sequence"/>
</dbReference>
<keyword evidence="2" id="KW-0175">Coiled coil</keyword>
<evidence type="ECO:0000313" key="5">
    <source>
        <dbReference type="EMBL" id="KRX01635.1"/>
    </source>
</evidence>
<feature type="coiled-coil region" evidence="2">
    <location>
        <begin position="582"/>
        <end position="614"/>
    </location>
</feature>
<dbReference type="PANTHER" id="PTHR10133">
    <property type="entry name" value="DNA POLYMERASE I"/>
    <property type="match status" value="1"/>
</dbReference>
<reference evidence="5 6" key="1">
    <citation type="journal article" date="2015" name="Sci. Rep.">
        <title>Genome of the facultative scuticociliatosis pathogen Pseudocohnilembus persalinus provides insight into its virulence through horizontal gene transfer.</title>
        <authorList>
            <person name="Xiong J."/>
            <person name="Wang G."/>
            <person name="Cheng J."/>
            <person name="Tian M."/>
            <person name="Pan X."/>
            <person name="Warren A."/>
            <person name="Jiang C."/>
            <person name="Yuan D."/>
            <person name="Miao W."/>
        </authorList>
    </citation>
    <scope>NUCLEOTIDE SEQUENCE [LARGE SCALE GENOMIC DNA]</scope>
    <source>
        <strain evidence="5">36N120E</strain>
    </source>
</reference>
<dbReference type="GO" id="GO:0003887">
    <property type="term" value="F:DNA-directed DNA polymerase activity"/>
    <property type="evidence" value="ECO:0007669"/>
    <property type="project" value="InterPro"/>
</dbReference>
<evidence type="ECO:0000256" key="3">
    <source>
        <dbReference type="SAM" id="MobiDB-lite"/>
    </source>
</evidence>
<dbReference type="InterPro" id="IPR002562">
    <property type="entry name" value="3'-5'_exonuclease_dom"/>
</dbReference>
<dbReference type="GO" id="GO:0008408">
    <property type="term" value="F:3'-5' exonuclease activity"/>
    <property type="evidence" value="ECO:0007669"/>
    <property type="project" value="InterPro"/>
</dbReference>
<accession>A0A0V0QH58</accession>
<organism evidence="5 6">
    <name type="scientific">Pseudocohnilembus persalinus</name>
    <name type="common">Ciliate</name>
    <dbReference type="NCBI Taxonomy" id="266149"/>
    <lineage>
        <taxon>Eukaryota</taxon>
        <taxon>Sar</taxon>
        <taxon>Alveolata</taxon>
        <taxon>Ciliophora</taxon>
        <taxon>Intramacronucleata</taxon>
        <taxon>Oligohymenophorea</taxon>
        <taxon>Scuticociliatia</taxon>
        <taxon>Philasterida</taxon>
        <taxon>Pseudocohnilembidae</taxon>
        <taxon>Pseudocohnilembus</taxon>
    </lineage>
</organism>
<dbReference type="InterPro" id="IPR012337">
    <property type="entry name" value="RNaseH-like_sf"/>
</dbReference>
<dbReference type="PANTHER" id="PTHR10133:SF27">
    <property type="entry name" value="DNA POLYMERASE NU"/>
    <property type="match status" value="1"/>
</dbReference>
<dbReference type="PRINTS" id="PR00868">
    <property type="entry name" value="DNAPOLI"/>
</dbReference>
<dbReference type="Gene3D" id="1.20.1060.10">
    <property type="entry name" value="Taq DNA Polymerase, Chain T, domain 4"/>
    <property type="match status" value="2"/>
</dbReference>
<dbReference type="SMART" id="SM00482">
    <property type="entry name" value="POLAc"/>
    <property type="match status" value="1"/>
</dbReference>
<proteinExistence type="predicted"/>
<dbReference type="EMBL" id="LDAU01000168">
    <property type="protein sequence ID" value="KRX01635.1"/>
    <property type="molecule type" value="Genomic_DNA"/>
</dbReference>
<feature type="region of interest" description="Disordered" evidence="3">
    <location>
        <begin position="474"/>
        <end position="498"/>
    </location>
</feature>
<gene>
    <name evidence="5" type="ORF">PPERSA_03719</name>
</gene>
<dbReference type="AlphaFoldDB" id="A0A0V0QH58"/>
<comment type="caution">
    <text evidence="5">The sequence shown here is derived from an EMBL/GenBank/DDBJ whole genome shotgun (WGS) entry which is preliminary data.</text>
</comment>
<feature type="domain" description="DNA-directed DNA polymerase family A palm" evidence="4">
    <location>
        <begin position="677"/>
        <end position="911"/>
    </location>
</feature>
<dbReference type="InterPro" id="IPR001098">
    <property type="entry name" value="DNA-dir_DNA_pol_A_palm_dom"/>
</dbReference>
<dbReference type="GO" id="GO:0006302">
    <property type="term" value="P:double-strand break repair"/>
    <property type="evidence" value="ECO:0007669"/>
    <property type="project" value="TreeGrafter"/>
</dbReference>
<dbReference type="InParanoid" id="A0A0V0QH58"/>
<keyword evidence="6" id="KW-1185">Reference proteome</keyword>
<dbReference type="SUPFAM" id="SSF53098">
    <property type="entry name" value="Ribonuclease H-like"/>
    <property type="match status" value="1"/>
</dbReference>
<dbReference type="InterPro" id="IPR036397">
    <property type="entry name" value="RNaseH_sf"/>
</dbReference>
<keyword evidence="1" id="KW-0235">DNA replication</keyword>
<dbReference type="Pfam" id="PF00476">
    <property type="entry name" value="DNA_pol_A"/>
    <property type="match status" value="2"/>
</dbReference>
<evidence type="ECO:0000313" key="6">
    <source>
        <dbReference type="Proteomes" id="UP000054937"/>
    </source>
</evidence>
<dbReference type="Gene3D" id="3.30.70.370">
    <property type="match status" value="1"/>
</dbReference>